<dbReference type="PRINTS" id="PR00180">
    <property type="entry name" value="CRETINALDHBP"/>
</dbReference>
<evidence type="ECO:0000259" key="1">
    <source>
        <dbReference type="PROSITE" id="PS50191"/>
    </source>
</evidence>
<evidence type="ECO:0000313" key="3">
    <source>
        <dbReference type="EMBL" id="CAB3260688.1"/>
    </source>
</evidence>
<dbReference type="InterPro" id="IPR036273">
    <property type="entry name" value="CRAL/TRIO_N_dom_sf"/>
</dbReference>
<dbReference type="OrthoDB" id="1434354at2759"/>
<evidence type="ECO:0000313" key="2">
    <source>
        <dbReference type="EMBL" id="CAB3244669.1"/>
    </source>
</evidence>
<evidence type="ECO:0000313" key="4">
    <source>
        <dbReference type="Proteomes" id="UP000494106"/>
    </source>
</evidence>
<dbReference type="Gene3D" id="1.10.8.20">
    <property type="entry name" value="N-terminal domain of phosphatidylinositol transfer protein sec14p"/>
    <property type="match status" value="1"/>
</dbReference>
<dbReference type="AlphaFoldDB" id="A0A8S1BKP4"/>
<dbReference type="PANTHER" id="PTHR10174:SF222">
    <property type="entry name" value="GH10083P-RELATED"/>
    <property type="match status" value="1"/>
</dbReference>
<organism evidence="3 5">
    <name type="scientific">Arctia plantaginis</name>
    <name type="common">Wood tiger moth</name>
    <name type="synonym">Phalaena plantaginis</name>
    <dbReference type="NCBI Taxonomy" id="874455"/>
    <lineage>
        <taxon>Eukaryota</taxon>
        <taxon>Metazoa</taxon>
        <taxon>Ecdysozoa</taxon>
        <taxon>Arthropoda</taxon>
        <taxon>Hexapoda</taxon>
        <taxon>Insecta</taxon>
        <taxon>Pterygota</taxon>
        <taxon>Neoptera</taxon>
        <taxon>Endopterygota</taxon>
        <taxon>Lepidoptera</taxon>
        <taxon>Glossata</taxon>
        <taxon>Ditrysia</taxon>
        <taxon>Noctuoidea</taxon>
        <taxon>Erebidae</taxon>
        <taxon>Arctiinae</taxon>
        <taxon>Arctia</taxon>
    </lineage>
</organism>
<dbReference type="Pfam" id="PF00650">
    <property type="entry name" value="CRAL_TRIO"/>
    <property type="match status" value="1"/>
</dbReference>
<dbReference type="PANTHER" id="PTHR10174">
    <property type="entry name" value="ALPHA-TOCOPHEROL TRANSFER PROTEIN-RELATED"/>
    <property type="match status" value="1"/>
</dbReference>
<dbReference type="SMART" id="SM00516">
    <property type="entry name" value="SEC14"/>
    <property type="match status" value="1"/>
</dbReference>
<keyword evidence="4" id="KW-1185">Reference proteome</keyword>
<gene>
    <name evidence="2" type="ORF">APLA_LOCUS10070</name>
    <name evidence="3" type="ORF">APLA_LOCUS17153</name>
</gene>
<protein>
    <recommendedName>
        <fullName evidence="1">CRAL-TRIO domain-containing protein</fullName>
    </recommendedName>
</protein>
<dbReference type="InterPro" id="IPR001251">
    <property type="entry name" value="CRAL-TRIO_dom"/>
</dbReference>
<name>A0A8S1BKP4_ARCPL</name>
<sequence length="340" mass="40397">MWSSDSMLRVIYRFCVLTRKKKRICDDGPYSWWNSGNRRRWKCVVNARVWNLQVISRKGVNMEKSPEEIQKLVKELKDWIMRQPHLPKDLDDKIIQRFLHSCFYDLDAAKNAMELFFRIRVTSPEIVNFRDPDSPQMQKALKIVNMAQYQISKNRNIWIWQLNDPGLDNYDYLQDARLFFMTVDAWILSNEHYEDADIVVMDVKDITLKFITKFNVSIAKKLSKFQEDAMPIRLKEVHIVNAPPFIDKLYGLMKPFLKPKMTELIHFHSPKSQTLYNYVSKEDLPEDYGGTRPSMNEQMEKVVDTVMKYKKTFLHENFWKSEKKGKGVVETTSFRALDID</sequence>
<dbReference type="Proteomes" id="UP000494106">
    <property type="component" value="Unassembled WGS sequence"/>
</dbReference>
<proteinExistence type="predicted"/>
<dbReference type="Gene3D" id="3.40.525.10">
    <property type="entry name" value="CRAL-TRIO lipid binding domain"/>
    <property type="match status" value="1"/>
</dbReference>
<accession>A0A8S1BKP4</accession>
<dbReference type="InterPro" id="IPR036865">
    <property type="entry name" value="CRAL-TRIO_dom_sf"/>
</dbReference>
<dbReference type="GO" id="GO:1902936">
    <property type="term" value="F:phosphatidylinositol bisphosphate binding"/>
    <property type="evidence" value="ECO:0007669"/>
    <property type="project" value="TreeGrafter"/>
</dbReference>
<dbReference type="EMBL" id="CADEBD010000857">
    <property type="protein sequence ID" value="CAB3260688.1"/>
    <property type="molecule type" value="Genomic_DNA"/>
</dbReference>
<dbReference type="Proteomes" id="UP000494256">
    <property type="component" value="Unassembled WGS sequence"/>
</dbReference>
<dbReference type="SUPFAM" id="SSF46938">
    <property type="entry name" value="CRAL/TRIO N-terminal domain"/>
    <property type="match status" value="1"/>
</dbReference>
<reference evidence="4 5" key="1">
    <citation type="submission" date="2020-04" db="EMBL/GenBank/DDBJ databases">
        <authorList>
            <person name="Wallbank WR R."/>
            <person name="Pardo Diaz C."/>
            <person name="Kozak K."/>
            <person name="Martin S."/>
            <person name="Jiggins C."/>
            <person name="Moest M."/>
            <person name="Warren A I."/>
            <person name="Byers J.R.P. K."/>
            <person name="Montejo-Kovacevich G."/>
            <person name="Yen C E."/>
        </authorList>
    </citation>
    <scope>NUCLEOTIDE SEQUENCE [LARGE SCALE GENOMIC DNA]</scope>
</reference>
<dbReference type="SUPFAM" id="SSF52087">
    <property type="entry name" value="CRAL/TRIO domain"/>
    <property type="match status" value="1"/>
</dbReference>
<dbReference type="EMBL" id="CADEBC010000522">
    <property type="protein sequence ID" value="CAB3244669.1"/>
    <property type="molecule type" value="Genomic_DNA"/>
</dbReference>
<feature type="domain" description="CRAL-TRIO" evidence="1">
    <location>
        <begin position="177"/>
        <end position="296"/>
    </location>
</feature>
<comment type="caution">
    <text evidence="3">The sequence shown here is derived from an EMBL/GenBank/DDBJ whole genome shotgun (WGS) entry which is preliminary data.</text>
</comment>
<evidence type="ECO:0000313" key="5">
    <source>
        <dbReference type="Proteomes" id="UP000494256"/>
    </source>
</evidence>
<dbReference type="PROSITE" id="PS50191">
    <property type="entry name" value="CRAL_TRIO"/>
    <property type="match status" value="1"/>
</dbReference>
<dbReference type="GO" id="GO:0016020">
    <property type="term" value="C:membrane"/>
    <property type="evidence" value="ECO:0007669"/>
    <property type="project" value="TreeGrafter"/>
</dbReference>
<dbReference type="CDD" id="cd00170">
    <property type="entry name" value="SEC14"/>
    <property type="match status" value="1"/>
</dbReference>